<keyword evidence="4" id="KW-1185">Reference proteome</keyword>
<evidence type="ECO:0000313" key="4">
    <source>
        <dbReference type="Proteomes" id="UP000184040"/>
    </source>
</evidence>
<organism evidence="3 4">
    <name type="scientific">Palleronia salina</name>
    <dbReference type="NCBI Taxonomy" id="313368"/>
    <lineage>
        <taxon>Bacteria</taxon>
        <taxon>Pseudomonadati</taxon>
        <taxon>Pseudomonadota</taxon>
        <taxon>Alphaproteobacteria</taxon>
        <taxon>Rhodobacterales</taxon>
        <taxon>Roseobacteraceae</taxon>
        <taxon>Palleronia</taxon>
    </lineage>
</organism>
<evidence type="ECO:0000313" key="3">
    <source>
        <dbReference type="EMBL" id="SHI36677.1"/>
    </source>
</evidence>
<dbReference type="Proteomes" id="UP000184040">
    <property type="component" value="Unassembled WGS sequence"/>
</dbReference>
<sequence length="73" mass="7699">MKLISIFVAAVLAFGAPMAVAETHNNSASELAPGQRTKASPRDDNGKRYAPGQRAKRTKADDNGSRFAPGQGK</sequence>
<evidence type="ECO:0000256" key="2">
    <source>
        <dbReference type="SAM" id="SignalP"/>
    </source>
</evidence>
<keyword evidence="2" id="KW-0732">Signal</keyword>
<proteinExistence type="predicted"/>
<gene>
    <name evidence="3" type="ORF">SAMN04488012_101150</name>
</gene>
<feature type="chain" id="PRO_5012364337" evidence="2">
    <location>
        <begin position="22"/>
        <end position="73"/>
    </location>
</feature>
<dbReference type="RefSeq" id="WP_073125597.1">
    <property type="nucleotide sequence ID" value="NZ_FQZA01000001.1"/>
</dbReference>
<dbReference type="AlphaFoldDB" id="A0A1M6AJT5"/>
<name>A0A1M6AJT5_9RHOB</name>
<dbReference type="EMBL" id="FQZA01000001">
    <property type="protein sequence ID" value="SHI36677.1"/>
    <property type="molecule type" value="Genomic_DNA"/>
</dbReference>
<protein>
    <submittedName>
        <fullName evidence="3">Uncharacterized protein</fullName>
    </submittedName>
</protein>
<accession>A0A1M6AJT5</accession>
<evidence type="ECO:0000256" key="1">
    <source>
        <dbReference type="SAM" id="MobiDB-lite"/>
    </source>
</evidence>
<dbReference type="STRING" id="313368.SAMN04488012_101150"/>
<feature type="region of interest" description="Disordered" evidence="1">
    <location>
        <begin position="25"/>
        <end position="73"/>
    </location>
</feature>
<reference evidence="3 4" key="1">
    <citation type="submission" date="2016-11" db="EMBL/GenBank/DDBJ databases">
        <authorList>
            <person name="Jaros S."/>
            <person name="Januszkiewicz K."/>
            <person name="Wedrychowicz H."/>
        </authorList>
    </citation>
    <scope>NUCLEOTIDE SEQUENCE [LARGE SCALE GENOMIC DNA]</scope>
    <source>
        <strain evidence="3 4">DSM 26892</strain>
    </source>
</reference>
<feature type="signal peptide" evidence="2">
    <location>
        <begin position="1"/>
        <end position="21"/>
    </location>
</feature>